<comment type="caution">
    <text evidence="15">The sequence shown here is derived from an EMBL/GenBank/DDBJ whole genome shotgun (WGS) entry which is preliminary data.</text>
</comment>
<dbReference type="InterPro" id="IPR005594">
    <property type="entry name" value="YadA_C"/>
</dbReference>
<evidence type="ECO:0000256" key="8">
    <source>
        <dbReference type="ARBA" id="ARBA00022927"/>
    </source>
</evidence>
<evidence type="ECO:0000256" key="2">
    <source>
        <dbReference type="ARBA" id="ARBA00004442"/>
    </source>
</evidence>
<dbReference type="Gene3D" id="2.150.10.10">
    <property type="entry name" value="Serralysin-like metalloprotease, C-terminal"/>
    <property type="match status" value="1"/>
</dbReference>
<organism evidence="15 16">
    <name type="scientific">Sneathia sanguinegens</name>
    <dbReference type="NCBI Taxonomy" id="40543"/>
    <lineage>
        <taxon>Bacteria</taxon>
        <taxon>Fusobacteriati</taxon>
        <taxon>Fusobacteriota</taxon>
        <taxon>Fusobacteriia</taxon>
        <taxon>Fusobacteriales</taxon>
        <taxon>Leptotrichiaceae</taxon>
        <taxon>Sneathia</taxon>
    </lineage>
</organism>
<evidence type="ECO:0000256" key="10">
    <source>
        <dbReference type="ARBA" id="ARBA00023237"/>
    </source>
</evidence>
<dbReference type="InterPro" id="IPR045584">
    <property type="entry name" value="Pilin-like"/>
</dbReference>
<feature type="domain" description="Trimeric autotransporter adhesin YadA-like head" evidence="13">
    <location>
        <begin position="274"/>
        <end position="293"/>
    </location>
</feature>
<dbReference type="RefSeq" id="WP_285152424.1">
    <property type="nucleotide sequence ID" value="NZ_JASSPP010000001.1"/>
</dbReference>
<feature type="domain" description="Trimeric autotransporter adhesin YadA-like head" evidence="13">
    <location>
        <begin position="244"/>
        <end position="268"/>
    </location>
</feature>
<comment type="similarity">
    <text evidence="3">Belongs to the autotransporter-2 (AT-2) (TC 1.B.40) family.</text>
</comment>
<evidence type="ECO:0000256" key="4">
    <source>
        <dbReference type="ARBA" id="ARBA00022448"/>
    </source>
</evidence>
<evidence type="ECO:0000313" key="16">
    <source>
        <dbReference type="Proteomes" id="UP001225134"/>
    </source>
</evidence>
<comment type="subcellular location">
    <subcellularLocation>
        <location evidence="2">Cell outer membrane</location>
    </subcellularLocation>
    <subcellularLocation>
        <location evidence="1">Cell surface</location>
    </subcellularLocation>
</comment>
<feature type="domain" description="Trimeric autotransporter adhesin YadA-like C-terminal membrane anchor" evidence="12">
    <location>
        <begin position="510"/>
        <end position="565"/>
    </location>
</feature>
<dbReference type="Pfam" id="PF05662">
    <property type="entry name" value="YadA_stalk"/>
    <property type="match status" value="1"/>
</dbReference>
<dbReference type="InterPro" id="IPR008635">
    <property type="entry name" value="Coiled_stalk_dom"/>
</dbReference>
<evidence type="ECO:0000256" key="7">
    <source>
        <dbReference type="ARBA" id="ARBA00022729"/>
    </source>
</evidence>
<dbReference type="Proteomes" id="UP001225134">
    <property type="component" value="Unassembled WGS sequence"/>
</dbReference>
<keyword evidence="11" id="KW-0175">Coiled coil</keyword>
<evidence type="ECO:0000259" key="13">
    <source>
        <dbReference type="Pfam" id="PF05658"/>
    </source>
</evidence>
<keyword evidence="9" id="KW-0472">Membrane</keyword>
<dbReference type="Pfam" id="PF03895">
    <property type="entry name" value="YadA_anchor"/>
    <property type="match status" value="1"/>
</dbReference>
<evidence type="ECO:0000256" key="9">
    <source>
        <dbReference type="ARBA" id="ARBA00023136"/>
    </source>
</evidence>
<dbReference type="SUPFAM" id="SSF101967">
    <property type="entry name" value="Adhesin YadA, collagen-binding domain"/>
    <property type="match status" value="1"/>
</dbReference>
<keyword evidence="4" id="KW-0813">Transport</keyword>
<sequence length="622" mass="70048">MGFSENTNNKAYGKNNIFFKDSEGNNIIGKDNIIGGKSNEINDKYLIDIFLQNRNKSKEEILDIIFKNLAQKYSKISEIIKQNESEKDDVIKKKIIEKLNLNYEYTKYDYELINCLISRRRKGLYGVKALKDIIREERFSKILDFLITDENKNKSEEEIKEYLGNMENYLNNNLILGKKNKIDFAKNSVVIGNNIEIENSNMDGSVVIGNDNKAIGSGSIVIGDNSKTLNMYSIALGYNCESLGQNSITIGDKSLALSKFSIAFGTNAKVYKESGIAIGTSTVVNTKGGIALGIYSLADDASEEEGYSPYNEIDKKYQKVDIMNLDNFKGNYFQTMRKNTIWKANSGVLSIGSDKNSSIDAFITRQISNVAAGYYDTDAVNVAQLKELKTYVDNSTPFEYATTKGESLYRFKNKYYTFDNKEYTGEVKIKAKELFKLSNIKSSLNDKNTSRTPRENSSDKNDVLVVEDLDNIKKDIKELKDFKNKFNDISEKSNLAMNGISNAVAMANLPQVNKNSECNLMVAYGFYGNSHSVALGLGGTKNMFSYKLSGSINNSGNIAVGLGLGVSLKKSDNSIENLSKVEKEFKEYKEQSERRINTYIKQMDEYKARLEKLEKLLLELKK</sequence>
<keyword evidence="7" id="KW-0732">Signal</keyword>
<proteinExistence type="inferred from homology"/>
<keyword evidence="5" id="KW-1134">Transmembrane beta strand</keyword>
<dbReference type="CDD" id="cd12820">
    <property type="entry name" value="LbR_YadA-like"/>
    <property type="match status" value="1"/>
</dbReference>
<name>A0ABT7HIL3_9FUSO</name>
<evidence type="ECO:0000256" key="11">
    <source>
        <dbReference type="SAM" id="Coils"/>
    </source>
</evidence>
<keyword evidence="16" id="KW-1185">Reference proteome</keyword>
<dbReference type="EMBL" id="JASSPP010000001">
    <property type="protein sequence ID" value="MDK9580014.1"/>
    <property type="molecule type" value="Genomic_DNA"/>
</dbReference>
<evidence type="ECO:0000259" key="12">
    <source>
        <dbReference type="Pfam" id="PF03895"/>
    </source>
</evidence>
<evidence type="ECO:0000256" key="5">
    <source>
        <dbReference type="ARBA" id="ARBA00022452"/>
    </source>
</evidence>
<feature type="coiled-coil region" evidence="11">
    <location>
        <begin position="571"/>
        <end position="616"/>
    </location>
</feature>
<dbReference type="Gene3D" id="3.30.1300.30">
    <property type="entry name" value="GSPII I/J protein-like"/>
    <property type="match status" value="1"/>
</dbReference>
<dbReference type="SUPFAM" id="SSF54523">
    <property type="entry name" value="Pili subunits"/>
    <property type="match status" value="1"/>
</dbReference>
<reference evidence="15 16" key="1">
    <citation type="submission" date="2023-06" db="EMBL/GenBank/DDBJ databases">
        <title>Antibody response to the Sneathia vaginalis cytopathogenic toxin A during pregnancy.</title>
        <authorList>
            <person name="Mccoy Z.T."/>
            <person name="Serrano M.G."/>
            <person name="Spaine K."/>
            <person name="Edwards D.J."/>
            <person name="Buck G.A."/>
            <person name="Jefferson K."/>
        </authorList>
    </citation>
    <scope>NUCLEOTIDE SEQUENCE [LARGE SCALE GENOMIC DNA]</scope>
    <source>
        <strain evidence="15 16">CCUG 42621</strain>
    </source>
</reference>
<evidence type="ECO:0000256" key="6">
    <source>
        <dbReference type="ARBA" id="ARBA00022692"/>
    </source>
</evidence>
<dbReference type="Pfam" id="PF05658">
    <property type="entry name" value="YadA_head"/>
    <property type="match status" value="3"/>
</dbReference>
<evidence type="ECO:0000256" key="1">
    <source>
        <dbReference type="ARBA" id="ARBA00004241"/>
    </source>
</evidence>
<feature type="domain" description="Trimeric autotransporter adhesin YadA-like stalk" evidence="14">
    <location>
        <begin position="366"/>
        <end position="401"/>
    </location>
</feature>
<accession>A0ABT7HIL3</accession>
<evidence type="ECO:0000256" key="3">
    <source>
        <dbReference type="ARBA" id="ARBA00005848"/>
    </source>
</evidence>
<dbReference type="InterPro" id="IPR008640">
    <property type="entry name" value="Adhesin_Head_dom"/>
</dbReference>
<keyword evidence="10" id="KW-0998">Cell outer membrane</keyword>
<feature type="domain" description="Trimeric autotransporter adhesin YadA-like head" evidence="13">
    <location>
        <begin position="214"/>
        <end position="239"/>
    </location>
</feature>
<keyword evidence="8" id="KW-0653">Protein transport</keyword>
<dbReference type="InterPro" id="IPR011049">
    <property type="entry name" value="Serralysin-like_metalloprot_C"/>
</dbReference>
<evidence type="ECO:0000313" key="15">
    <source>
        <dbReference type="EMBL" id="MDK9580014.1"/>
    </source>
</evidence>
<keyword evidence="6" id="KW-0812">Transmembrane</keyword>
<evidence type="ECO:0000259" key="14">
    <source>
        <dbReference type="Pfam" id="PF05662"/>
    </source>
</evidence>
<gene>
    <name evidence="15" type="ORF">QQA45_00520</name>
</gene>
<protein>
    <submittedName>
        <fullName evidence="15">YadA-like family protein</fullName>
    </submittedName>
</protein>